<evidence type="ECO:0000256" key="1">
    <source>
        <dbReference type="ARBA" id="ARBA00023015"/>
    </source>
</evidence>
<dbReference type="Pfam" id="PF25583">
    <property type="entry name" value="WCX"/>
    <property type="match status" value="1"/>
</dbReference>
<dbReference type="Proteomes" id="UP000190890">
    <property type="component" value="Unassembled WGS sequence"/>
</dbReference>
<proteinExistence type="predicted"/>
<dbReference type="InterPro" id="IPR028349">
    <property type="entry name" value="PafC-like"/>
</dbReference>
<dbReference type="InterPro" id="IPR036390">
    <property type="entry name" value="WH_DNA-bd_sf"/>
</dbReference>
<dbReference type="STRING" id="29367.CLPUN_48450"/>
<dbReference type="InterPro" id="IPR001034">
    <property type="entry name" value="DeoR_HTH"/>
</dbReference>
<keyword evidence="5" id="KW-1185">Reference proteome</keyword>
<dbReference type="RefSeq" id="WP_077849748.1">
    <property type="nucleotide sequence ID" value="NZ_LZZM01000225.1"/>
</dbReference>
<dbReference type="InterPro" id="IPR057727">
    <property type="entry name" value="WCX_dom"/>
</dbReference>
<dbReference type="InterPro" id="IPR036388">
    <property type="entry name" value="WH-like_DNA-bd_sf"/>
</dbReference>
<feature type="domain" description="HTH deoR-type" evidence="3">
    <location>
        <begin position="2"/>
        <end position="57"/>
    </location>
</feature>
<dbReference type="InterPro" id="IPR013196">
    <property type="entry name" value="HTH_11"/>
</dbReference>
<evidence type="ECO:0000313" key="5">
    <source>
        <dbReference type="Proteomes" id="UP000190890"/>
    </source>
</evidence>
<dbReference type="GO" id="GO:0003700">
    <property type="term" value="F:DNA-binding transcription factor activity"/>
    <property type="evidence" value="ECO:0007669"/>
    <property type="project" value="InterPro"/>
</dbReference>
<sequence length="307" mass="36196">MRSNRLLSILIIISQKGLVTGKELAEHFEVSLRTIYRDIEKIGEAGVPIAATGGKGGGYYIMENYNLNNIFFNKNEIEPLIAVMDNLKFLFGKNQKFNDIVLKFETLSKDTNEEYDKLSIDMSHFSMEQELREYLFLINKAIEESKVLEFEYINRKMEHLKRVVEPIQIEFNEGQWYIVGFCKIRKDYRRFKLVRIRNMNLGESFIKREISKEEIEKIFNKSYEKNSILVTLKFSSEIGEQLSEYFSKDKIKSFENGEYIVEGAFPRDEGLKKFVLGFGNYCEVIAPLELRKEIKEYIKNIYIKYND</sequence>
<dbReference type="EMBL" id="LZZM01000225">
    <property type="protein sequence ID" value="OOM72015.1"/>
    <property type="molecule type" value="Genomic_DNA"/>
</dbReference>
<organism evidence="4 5">
    <name type="scientific">Clostridium puniceum</name>
    <dbReference type="NCBI Taxonomy" id="29367"/>
    <lineage>
        <taxon>Bacteria</taxon>
        <taxon>Bacillati</taxon>
        <taxon>Bacillota</taxon>
        <taxon>Clostridia</taxon>
        <taxon>Eubacteriales</taxon>
        <taxon>Clostridiaceae</taxon>
        <taxon>Clostridium</taxon>
    </lineage>
</organism>
<keyword evidence="1" id="KW-0805">Transcription regulation</keyword>
<evidence type="ECO:0000313" key="4">
    <source>
        <dbReference type="EMBL" id="OOM72015.1"/>
    </source>
</evidence>
<reference evidence="4 5" key="1">
    <citation type="submission" date="2016-05" db="EMBL/GenBank/DDBJ databases">
        <title>Microbial solvent formation.</title>
        <authorList>
            <person name="Poehlein A."/>
            <person name="Montoya Solano J.D."/>
            <person name="Flitsch S."/>
            <person name="Krabben P."/>
            <person name="Duerre P."/>
            <person name="Daniel R."/>
        </authorList>
    </citation>
    <scope>NUCLEOTIDE SEQUENCE [LARGE SCALE GENOMIC DNA]</scope>
    <source>
        <strain evidence="4 5">DSM 2619</strain>
    </source>
</reference>
<dbReference type="Pfam" id="PF13280">
    <property type="entry name" value="WYL"/>
    <property type="match status" value="1"/>
</dbReference>
<dbReference type="PANTHER" id="PTHR34580:SF1">
    <property type="entry name" value="PROTEIN PAFC"/>
    <property type="match status" value="1"/>
</dbReference>
<accession>A0A1S8T3F2</accession>
<dbReference type="OrthoDB" id="9815009at2"/>
<protein>
    <submittedName>
        <fullName evidence="4">HTH domain protein</fullName>
    </submittedName>
</protein>
<dbReference type="Pfam" id="PF08279">
    <property type="entry name" value="HTH_11"/>
    <property type="match status" value="1"/>
</dbReference>
<dbReference type="PIRSF" id="PIRSF016838">
    <property type="entry name" value="PafC"/>
    <property type="match status" value="1"/>
</dbReference>
<dbReference type="Gene3D" id="1.10.10.10">
    <property type="entry name" value="Winged helix-like DNA-binding domain superfamily/Winged helix DNA-binding domain"/>
    <property type="match status" value="1"/>
</dbReference>
<dbReference type="InterPro" id="IPR051534">
    <property type="entry name" value="CBASS_pafABC_assoc_protein"/>
</dbReference>
<keyword evidence="2" id="KW-0804">Transcription</keyword>
<dbReference type="InterPro" id="IPR026881">
    <property type="entry name" value="WYL_dom"/>
</dbReference>
<gene>
    <name evidence="4" type="ORF">CLPUN_48450</name>
</gene>
<dbReference type="AlphaFoldDB" id="A0A1S8T3F2"/>
<name>A0A1S8T3F2_9CLOT</name>
<dbReference type="PROSITE" id="PS51000">
    <property type="entry name" value="HTH_DEOR_2"/>
    <property type="match status" value="1"/>
</dbReference>
<dbReference type="PANTHER" id="PTHR34580">
    <property type="match status" value="1"/>
</dbReference>
<dbReference type="SUPFAM" id="SSF46785">
    <property type="entry name" value="Winged helix' DNA-binding domain"/>
    <property type="match status" value="1"/>
</dbReference>
<evidence type="ECO:0000259" key="3">
    <source>
        <dbReference type="PROSITE" id="PS51000"/>
    </source>
</evidence>
<comment type="caution">
    <text evidence="4">The sequence shown here is derived from an EMBL/GenBank/DDBJ whole genome shotgun (WGS) entry which is preliminary data.</text>
</comment>
<dbReference type="PROSITE" id="PS52050">
    <property type="entry name" value="WYL"/>
    <property type="match status" value="1"/>
</dbReference>
<evidence type="ECO:0000256" key="2">
    <source>
        <dbReference type="ARBA" id="ARBA00023163"/>
    </source>
</evidence>